<name>A0A3M6EPS5_PSESG</name>
<dbReference type="EMBL" id="RBON01000001">
    <property type="protein sequence ID" value="RMM75615.1"/>
    <property type="molecule type" value="Genomic_DNA"/>
</dbReference>
<dbReference type="Proteomes" id="UP000279057">
    <property type="component" value="Unassembled WGS sequence"/>
</dbReference>
<dbReference type="Proteomes" id="UP000276829">
    <property type="component" value="Unassembled WGS sequence"/>
</dbReference>
<evidence type="ECO:0000313" key="3">
    <source>
        <dbReference type="Proteomes" id="UP000276829"/>
    </source>
</evidence>
<accession>A0A3M6EPS5</accession>
<evidence type="ECO:0000313" key="2">
    <source>
        <dbReference type="EMBL" id="RMM75615.1"/>
    </source>
</evidence>
<organism evidence="1 4">
    <name type="scientific">Pseudomonas savastanoi pv. glycinea</name>
    <name type="common">Pseudomonas syringae pv. glycinea</name>
    <dbReference type="NCBI Taxonomy" id="318"/>
    <lineage>
        <taxon>Bacteria</taxon>
        <taxon>Pseudomonadati</taxon>
        <taxon>Pseudomonadota</taxon>
        <taxon>Gammaproteobacteria</taxon>
        <taxon>Pseudomonadales</taxon>
        <taxon>Pseudomonadaceae</taxon>
        <taxon>Pseudomonas</taxon>
    </lineage>
</organism>
<dbReference type="EMBL" id="RBOM01000226">
    <property type="protein sequence ID" value="RMM61602.1"/>
    <property type="molecule type" value="Genomic_DNA"/>
</dbReference>
<evidence type="ECO:0000313" key="1">
    <source>
        <dbReference type="EMBL" id="RMM61602.1"/>
    </source>
</evidence>
<comment type="caution">
    <text evidence="1">The sequence shown here is derived from an EMBL/GenBank/DDBJ whole genome shotgun (WGS) entry which is preliminary data.</text>
</comment>
<reference evidence="3 4" key="1">
    <citation type="submission" date="2018-08" db="EMBL/GenBank/DDBJ databases">
        <title>Recombination of ecologically and evolutionarily significant loci maintains genetic cohesion in the Pseudomonas syringae species complex.</title>
        <authorList>
            <person name="Dillon M."/>
            <person name="Thakur S."/>
            <person name="Almeida R.N.D."/>
            <person name="Weir B.S."/>
            <person name="Guttman D.S."/>
        </authorList>
    </citation>
    <scope>NUCLEOTIDE SEQUENCE [LARGE SCALE GENOMIC DNA]</scope>
    <source>
        <strain evidence="2 3">ICMP 4324</strain>
        <strain evidence="1 4">ICMP 4332</strain>
    </source>
</reference>
<protein>
    <submittedName>
        <fullName evidence="1">Uncharacterized protein</fullName>
    </submittedName>
</protein>
<gene>
    <name evidence="2" type="ORF">ALQ73_00331</name>
    <name evidence="1" type="ORF">ALQ74_200079</name>
</gene>
<dbReference type="AlphaFoldDB" id="A0A3M6EPS5"/>
<sequence>MHVEASVLLKPSLRFQVLVRGLIVHDQMQLKMPGRLVIDLFEKSTHS</sequence>
<evidence type="ECO:0000313" key="4">
    <source>
        <dbReference type="Proteomes" id="UP000279057"/>
    </source>
</evidence>
<proteinExistence type="predicted"/>